<dbReference type="GO" id="GO:0019546">
    <property type="term" value="P:L-arginine deiminase pathway"/>
    <property type="evidence" value="ECO:0007669"/>
    <property type="project" value="TreeGrafter"/>
</dbReference>
<protein>
    <recommendedName>
        <fullName evidence="2">arginine deiminase</fullName>
        <ecNumber evidence="2">3.5.3.6</ecNumber>
    </recommendedName>
</protein>
<reference evidence="4" key="1">
    <citation type="submission" date="2021-12" db="EMBL/GenBank/DDBJ databases">
        <authorList>
            <person name="Li Y."/>
        </authorList>
    </citation>
    <scope>NUCLEOTIDE SEQUENCE</scope>
    <source>
        <strain evidence="4">DKSPLA3</strain>
    </source>
</reference>
<comment type="catalytic activity">
    <reaction evidence="3">
        <text>L-arginine + H2O = L-citrulline + NH4(+)</text>
        <dbReference type="Rhea" id="RHEA:19597"/>
        <dbReference type="ChEBI" id="CHEBI:15377"/>
        <dbReference type="ChEBI" id="CHEBI:28938"/>
        <dbReference type="ChEBI" id="CHEBI:32682"/>
        <dbReference type="ChEBI" id="CHEBI:57743"/>
        <dbReference type="EC" id="3.5.3.6"/>
    </reaction>
</comment>
<dbReference type="RefSeq" id="WP_231812657.1">
    <property type="nucleotide sequence ID" value="NZ_JAJOZR010000003.1"/>
</dbReference>
<evidence type="ECO:0000256" key="2">
    <source>
        <dbReference type="ARBA" id="ARBA00012171"/>
    </source>
</evidence>
<name>A0A9X1NP30_9HYPH</name>
<evidence type="ECO:0000256" key="1">
    <source>
        <dbReference type="ARBA" id="ARBA00005213"/>
    </source>
</evidence>
<sequence>MAEFGVRDMSAPLRRVLMRRPAKSLMAADAALWHYGATFDAEKAIGQYDGVARLVEQSGAEILWIEDRGDGLADAMFTQDPLLMTPHGAVLLRPGKVERRKEVALHEAACKKAGIPILGRIDGIGTVEGGDLVWLDAETLLIGRGLRTNDEGIAQLATILAAQGVDALSYDLPLWNGDDACFHLSSIVSPLRRDLALVFAPLLPVALYQILQEWGISLIEAPADEFHASNGVSLQVLALKPGELVMLSGYPKTQGALEAAGCTVRTFEGDALCVPCEGGPTGLVCPLLRSAG</sequence>
<dbReference type="Pfam" id="PF02274">
    <property type="entry name" value="ADI"/>
    <property type="match status" value="1"/>
</dbReference>
<gene>
    <name evidence="4" type="ORF">LRX75_05740</name>
</gene>
<dbReference type="SUPFAM" id="SSF55909">
    <property type="entry name" value="Pentein"/>
    <property type="match status" value="1"/>
</dbReference>
<dbReference type="Proteomes" id="UP001139089">
    <property type="component" value="Unassembled WGS sequence"/>
</dbReference>
<dbReference type="EC" id="3.5.3.6" evidence="2"/>
<organism evidence="4 5">
    <name type="scientific">Rhizobium quercicola</name>
    <dbReference type="NCBI Taxonomy" id="2901226"/>
    <lineage>
        <taxon>Bacteria</taxon>
        <taxon>Pseudomonadati</taxon>
        <taxon>Pseudomonadota</taxon>
        <taxon>Alphaproteobacteria</taxon>
        <taxon>Hyphomicrobiales</taxon>
        <taxon>Rhizobiaceae</taxon>
        <taxon>Rhizobium/Agrobacterium group</taxon>
        <taxon>Rhizobium</taxon>
    </lineage>
</organism>
<accession>A0A9X1NP30</accession>
<dbReference type="PANTHER" id="PTHR47271:SF2">
    <property type="entry name" value="ARGININE DEIMINASE"/>
    <property type="match status" value="1"/>
</dbReference>
<dbReference type="GO" id="GO:0016990">
    <property type="term" value="F:arginine deiminase activity"/>
    <property type="evidence" value="ECO:0007669"/>
    <property type="project" value="UniProtKB-EC"/>
</dbReference>
<dbReference type="EMBL" id="JAJOZR010000003">
    <property type="protein sequence ID" value="MCD7108542.1"/>
    <property type="molecule type" value="Genomic_DNA"/>
</dbReference>
<keyword evidence="5" id="KW-1185">Reference proteome</keyword>
<dbReference type="AlphaFoldDB" id="A0A9X1NP30"/>
<dbReference type="Gene3D" id="3.75.10.10">
    <property type="entry name" value="L-arginine/glycine Amidinotransferase, Chain A"/>
    <property type="match status" value="1"/>
</dbReference>
<proteinExistence type="predicted"/>
<evidence type="ECO:0000256" key="3">
    <source>
        <dbReference type="ARBA" id="ARBA00049429"/>
    </source>
</evidence>
<comment type="caution">
    <text evidence="4">The sequence shown here is derived from an EMBL/GenBank/DDBJ whole genome shotgun (WGS) entry which is preliminary data.</text>
</comment>
<dbReference type="PANTHER" id="PTHR47271">
    <property type="entry name" value="ARGININE DEIMINASE"/>
    <property type="match status" value="1"/>
</dbReference>
<comment type="pathway">
    <text evidence="1">Amino-acid degradation; L-arginine degradation via ADI pathway; carbamoyl phosphate from L-arginine: step 1/2.</text>
</comment>
<evidence type="ECO:0000313" key="4">
    <source>
        <dbReference type="EMBL" id="MCD7108542.1"/>
    </source>
</evidence>
<evidence type="ECO:0000313" key="5">
    <source>
        <dbReference type="Proteomes" id="UP001139089"/>
    </source>
</evidence>